<evidence type="ECO:0000313" key="2">
    <source>
        <dbReference type="EMBL" id="GCB30042.1"/>
    </source>
</evidence>
<keyword evidence="1" id="KW-0812">Transmembrane</keyword>
<dbReference type="EMBL" id="BHVZ01000005">
    <property type="protein sequence ID" value="GCB30042.1"/>
    <property type="molecule type" value="Genomic_DNA"/>
</dbReference>
<evidence type="ECO:0000256" key="1">
    <source>
        <dbReference type="SAM" id="Phobius"/>
    </source>
</evidence>
<proteinExistence type="predicted"/>
<keyword evidence="3" id="KW-1185">Reference proteome</keyword>
<sequence length="161" mass="19208">MSNYKDLSSEELKRTLAEKQDILRRTMKPDEYKKFMQELDDCQIKIDYSKFGKPVQYPETKKEKRQRKKEERILSKASREKPKILLFFATVLTKIFPLFLTIYTLAVIPILFLVWQIYKLISADSWQAIFHTTKTIYVVGYIVIFFALTRLQTALYIYANE</sequence>
<keyword evidence="1" id="KW-1133">Transmembrane helix</keyword>
<keyword evidence="1" id="KW-0472">Membrane</keyword>
<feature type="transmembrane region" description="Helical" evidence="1">
    <location>
        <begin position="85"/>
        <end position="118"/>
    </location>
</feature>
<gene>
    <name evidence="2" type="ORF">KGMB03357_17030</name>
</gene>
<name>A0A401LEY9_9FIRM</name>
<reference evidence="2 3" key="1">
    <citation type="submission" date="2018-10" db="EMBL/GenBank/DDBJ databases">
        <title>Draft Genome Sequence of Anaerotignum sp. KCTC 15736.</title>
        <authorList>
            <person name="Choi S.H."/>
            <person name="Kim J.S."/>
            <person name="Kang S.W."/>
            <person name="Lee J.S."/>
            <person name="Park S.H."/>
        </authorList>
    </citation>
    <scope>NUCLEOTIDE SEQUENCE [LARGE SCALE GENOMIC DNA]</scope>
    <source>
        <strain evidence="2 3">KCTC 15736</strain>
    </source>
</reference>
<feature type="transmembrane region" description="Helical" evidence="1">
    <location>
        <begin position="138"/>
        <end position="159"/>
    </location>
</feature>
<dbReference type="Proteomes" id="UP000287361">
    <property type="component" value="Unassembled WGS sequence"/>
</dbReference>
<accession>A0A401LEY9</accession>
<organism evidence="2 3">
    <name type="scientific">Anaerotignum faecicola</name>
    <dbReference type="NCBI Taxonomy" id="2358141"/>
    <lineage>
        <taxon>Bacteria</taxon>
        <taxon>Bacillati</taxon>
        <taxon>Bacillota</taxon>
        <taxon>Clostridia</taxon>
        <taxon>Lachnospirales</taxon>
        <taxon>Anaerotignaceae</taxon>
        <taxon>Anaerotignum</taxon>
    </lineage>
</organism>
<dbReference type="OrthoDB" id="9882551at2"/>
<comment type="caution">
    <text evidence="2">The sequence shown here is derived from an EMBL/GenBank/DDBJ whole genome shotgun (WGS) entry which is preliminary data.</text>
</comment>
<protein>
    <submittedName>
        <fullName evidence="2">Uncharacterized protein</fullName>
    </submittedName>
</protein>
<evidence type="ECO:0000313" key="3">
    <source>
        <dbReference type="Proteomes" id="UP000287361"/>
    </source>
</evidence>
<dbReference type="AlphaFoldDB" id="A0A401LEY9"/>